<evidence type="ECO:0000313" key="2">
    <source>
        <dbReference type="EMBL" id="TBU27516.1"/>
    </source>
</evidence>
<dbReference type="EMBL" id="ML143431">
    <property type="protein sequence ID" value="TBU27516.1"/>
    <property type="molecule type" value="Genomic_DNA"/>
</dbReference>
<name>A0A4Q9MN78_9APHY</name>
<gene>
    <name evidence="2" type="ORF">BD311DRAFT_807620</name>
</gene>
<evidence type="ECO:0000256" key="1">
    <source>
        <dbReference type="SAM" id="MobiDB-lite"/>
    </source>
</evidence>
<dbReference type="Proteomes" id="UP000292957">
    <property type="component" value="Unassembled WGS sequence"/>
</dbReference>
<sequence length="271" mass="29849">MAPTRSRSQTAGILSLGGEAGLVPSDGLTLFEELIRSDAVPCGAVSSASRDVDAANDSTYKPPAMSLARESQDITEMNVSLSGIPPELAIVSPDVVMEDYMMGERLHRGPRPPGLPVPDHGMQGRPANPSPPETPKPKRKHCLDCHHAKGPRTLRQRRLDYLRDMCHIANPSGAAPELPSPLKRLDSTSQRFDWTIDCGTIGAWRKCPILQLATYAQHFCDSSSWLAAKRDDLYRVLQEREAKKRGYDVALYTTPDQTEIIVVEDADLMTY</sequence>
<proteinExistence type="predicted"/>
<dbReference type="AlphaFoldDB" id="A0A4Q9MN78"/>
<dbReference type="OrthoDB" id="2756645at2759"/>
<feature type="region of interest" description="Disordered" evidence="1">
    <location>
        <begin position="108"/>
        <end position="141"/>
    </location>
</feature>
<protein>
    <submittedName>
        <fullName evidence="2">Uncharacterized protein</fullName>
    </submittedName>
</protein>
<organism evidence="2">
    <name type="scientific">Dichomitus squalens</name>
    <dbReference type="NCBI Taxonomy" id="114155"/>
    <lineage>
        <taxon>Eukaryota</taxon>
        <taxon>Fungi</taxon>
        <taxon>Dikarya</taxon>
        <taxon>Basidiomycota</taxon>
        <taxon>Agaricomycotina</taxon>
        <taxon>Agaricomycetes</taxon>
        <taxon>Polyporales</taxon>
        <taxon>Polyporaceae</taxon>
        <taxon>Dichomitus</taxon>
    </lineage>
</organism>
<reference evidence="2" key="1">
    <citation type="submission" date="2019-01" db="EMBL/GenBank/DDBJ databases">
        <title>Draft genome sequences of three monokaryotic isolates of the white-rot basidiomycete fungus Dichomitus squalens.</title>
        <authorList>
            <consortium name="DOE Joint Genome Institute"/>
            <person name="Lopez S.C."/>
            <person name="Andreopoulos B."/>
            <person name="Pangilinan J."/>
            <person name="Lipzen A."/>
            <person name="Riley R."/>
            <person name="Ahrendt S."/>
            <person name="Ng V."/>
            <person name="Barry K."/>
            <person name="Daum C."/>
            <person name="Grigoriev I.V."/>
            <person name="Hilden K.S."/>
            <person name="Makela M.R."/>
            <person name="de Vries R.P."/>
        </authorList>
    </citation>
    <scope>NUCLEOTIDE SEQUENCE [LARGE SCALE GENOMIC DNA]</scope>
    <source>
        <strain evidence="2">OM18370.1</strain>
    </source>
</reference>
<accession>A0A4Q9MN78</accession>